<sequence length="105" mass="12379">MRKLDFEIALRETIGEGKKIMLEEFNHFLSNKENKQLYCNIMNVLKLASKWKDIKNGVEIRMGKVDDKVFSNALQNLVNFNFVSKVDDEYKIVDLMLKEIDFNKC</sequence>
<dbReference type="EMBL" id="CP033239">
    <property type="protein sequence ID" value="AZF79337.1"/>
    <property type="molecule type" value="Genomic_DNA"/>
</dbReference>
<evidence type="ECO:0000313" key="17">
    <source>
        <dbReference type="Proteomes" id="UP000273194"/>
    </source>
</evidence>
<evidence type="ECO:0000313" key="4">
    <source>
        <dbReference type="EMBL" id="AKA79775.1"/>
    </source>
</evidence>
<dbReference type="Proteomes" id="UP000033106">
    <property type="component" value="Chromosome"/>
</dbReference>
<dbReference type="Proteomes" id="UP000033085">
    <property type="component" value="Chromosome"/>
</dbReference>
<evidence type="ECO:0000313" key="8">
    <source>
        <dbReference type="EMBL" id="AZF76729.1"/>
    </source>
</evidence>
<dbReference type="KEGG" id="ssoa:SULA_2204"/>
<dbReference type="EMBL" id="CP033236">
    <property type="protein sequence ID" value="AZF71486.1"/>
    <property type="molecule type" value="Genomic_DNA"/>
</dbReference>
<evidence type="ECO:0000313" key="2">
    <source>
        <dbReference type="EMBL" id="AKA74387.1"/>
    </source>
</evidence>
<dbReference type="Gene3D" id="1.10.10.10">
    <property type="entry name" value="Winged helix-like DNA-binding domain superfamily/Winged helix DNA-binding domain"/>
    <property type="match status" value="1"/>
</dbReference>
<proteinExistence type="predicted"/>
<evidence type="ECO:0000313" key="13">
    <source>
        <dbReference type="Proteomes" id="UP000033085"/>
    </source>
</evidence>
<evidence type="ECO:0000313" key="11">
    <source>
        <dbReference type="EMBL" id="AZF84514.1"/>
    </source>
</evidence>
<dbReference type="SUPFAM" id="SSF46785">
    <property type="entry name" value="Winged helix' DNA-binding domain"/>
    <property type="match status" value="1"/>
</dbReference>
<dbReference type="EMBL" id="CP011057">
    <property type="protein sequence ID" value="AKA79775.1"/>
    <property type="molecule type" value="Genomic_DNA"/>
</dbReference>
<evidence type="ECO:0000313" key="20">
    <source>
        <dbReference type="Proteomes" id="UP000278715"/>
    </source>
</evidence>
<dbReference type="EMBL" id="CP011056">
    <property type="protein sequence ID" value="AKA77082.1"/>
    <property type="molecule type" value="Genomic_DNA"/>
</dbReference>
<dbReference type="KEGG" id="ssol:SULB_2205"/>
<organism evidence="3 12">
    <name type="scientific">Saccharolobus solfataricus</name>
    <name type="common">Sulfolobus solfataricus</name>
    <dbReference type="NCBI Taxonomy" id="2287"/>
    <lineage>
        <taxon>Archaea</taxon>
        <taxon>Thermoproteota</taxon>
        <taxon>Thermoprotei</taxon>
        <taxon>Sulfolobales</taxon>
        <taxon>Sulfolobaceae</taxon>
        <taxon>Saccharolobus</taxon>
    </lineage>
</organism>
<evidence type="ECO:0000313" key="18">
    <source>
        <dbReference type="Proteomes" id="UP000273443"/>
    </source>
</evidence>
<dbReference type="Proteomes" id="UP000269431">
    <property type="component" value="Chromosome"/>
</dbReference>
<evidence type="ECO:0000313" key="19">
    <source>
        <dbReference type="Proteomes" id="UP000275843"/>
    </source>
</evidence>
<reference evidence="3" key="3">
    <citation type="submission" date="2018-10" db="EMBL/GenBank/DDBJ databases">
        <authorList>
            <person name="McCarthy S."/>
            <person name="Gradnigo J."/>
            <person name="Johnson T."/>
            <person name="Payne S."/>
            <person name="Lipzen A."/>
            <person name="Schackwitz W."/>
            <person name="Martin J."/>
            <person name="Moriyama E."/>
            <person name="Blum P."/>
        </authorList>
    </citation>
    <scope>NUCLEOTIDE SEQUENCE</scope>
    <source>
        <strain evidence="2">SARC-B</strain>
        <strain evidence="3">SARC-C</strain>
        <strain evidence="4">SULA</strain>
    </source>
</reference>
<dbReference type="EMBL" id="CP033238">
    <property type="protein sequence ID" value="AZF76729.1"/>
    <property type="molecule type" value="Genomic_DNA"/>
</dbReference>
<dbReference type="EMBL" id="CP033237">
    <property type="protein sequence ID" value="AZF74106.1"/>
    <property type="molecule type" value="Genomic_DNA"/>
</dbReference>
<dbReference type="InterPro" id="IPR048907">
    <property type="entry name" value="WHD_MCM_arc"/>
</dbReference>
<feature type="domain" description="MCM C-terminal" evidence="1">
    <location>
        <begin position="34"/>
        <end position="93"/>
    </location>
</feature>
<dbReference type="InterPro" id="IPR036390">
    <property type="entry name" value="WH_DNA-bd_sf"/>
</dbReference>
<dbReference type="KEGG" id="ssof:SULC_2202"/>
<evidence type="ECO:0000313" key="15">
    <source>
        <dbReference type="Proteomes" id="UP000267993"/>
    </source>
</evidence>
<evidence type="ECO:0000313" key="16">
    <source>
        <dbReference type="Proteomes" id="UP000269431"/>
    </source>
</evidence>
<evidence type="ECO:0000259" key="1">
    <source>
        <dbReference type="Pfam" id="PF21100"/>
    </source>
</evidence>
<dbReference type="Pfam" id="PF21100">
    <property type="entry name" value="WHD_MCM"/>
    <property type="match status" value="1"/>
</dbReference>
<evidence type="ECO:0000313" key="5">
    <source>
        <dbReference type="EMBL" id="AZF68866.1"/>
    </source>
</evidence>
<evidence type="ECO:0000313" key="12">
    <source>
        <dbReference type="Proteomes" id="UP000033057"/>
    </source>
</evidence>
<dbReference type="Proteomes" id="UP000278715">
    <property type="component" value="Chromosome"/>
</dbReference>
<evidence type="ECO:0000313" key="9">
    <source>
        <dbReference type="EMBL" id="AZF79337.1"/>
    </source>
</evidence>
<dbReference type="InterPro" id="IPR036388">
    <property type="entry name" value="WH-like_DNA-bd_sf"/>
</dbReference>
<dbReference type="Proteomes" id="UP000267993">
    <property type="component" value="Chromosome"/>
</dbReference>
<evidence type="ECO:0000313" key="14">
    <source>
        <dbReference type="Proteomes" id="UP000033106"/>
    </source>
</evidence>
<dbReference type="EMBL" id="CP033235">
    <property type="protein sequence ID" value="AZF68866.1"/>
    <property type="molecule type" value="Genomic_DNA"/>
</dbReference>
<dbReference type="EMBL" id="CP011055">
    <property type="protein sequence ID" value="AKA74387.1"/>
    <property type="molecule type" value="Genomic_DNA"/>
</dbReference>
<dbReference type="AlphaFoldDB" id="A0A0E3MDA8"/>
<dbReference type="EMBL" id="CP033241">
    <property type="protein sequence ID" value="AZF84514.1"/>
    <property type="molecule type" value="Genomic_DNA"/>
</dbReference>
<reference evidence="12 13" key="1">
    <citation type="journal article" date="2015" name="Genome Announc.">
        <title>Complete Genome Sequence of Sulfolobus solfataricus Strain 98/2 and Evolved Derivatives.</title>
        <authorList>
            <person name="McCarthy S."/>
            <person name="Gradnigo J."/>
            <person name="Johnson T."/>
            <person name="Payne S."/>
            <person name="Lipzen A."/>
            <person name="Martin J."/>
            <person name="Schackwitz W."/>
            <person name="Moriyama E."/>
            <person name="Blum P."/>
        </authorList>
    </citation>
    <scope>NUCLEOTIDE SEQUENCE [LARGE SCALE GENOMIC DNA]</scope>
    <source>
        <strain evidence="12">98/2 SULC</strain>
        <strain evidence="2">SARC-B</strain>
        <strain evidence="3">SARC-C</strain>
        <strain evidence="4 14">SULA</strain>
        <strain evidence="13">SULB</strain>
    </source>
</reference>
<evidence type="ECO:0000313" key="6">
    <source>
        <dbReference type="EMBL" id="AZF71486.1"/>
    </source>
</evidence>
<evidence type="ECO:0000313" key="3">
    <source>
        <dbReference type="EMBL" id="AKA77082.1"/>
    </source>
</evidence>
<protein>
    <recommendedName>
        <fullName evidence="1">MCM C-terminal domain-containing protein</fullName>
    </recommendedName>
</protein>
<accession>A0A0E3MDA8</accession>
<evidence type="ECO:0000313" key="21">
    <source>
        <dbReference type="Proteomes" id="UP000282269"/>
    </source>
</evidence>
<dbReference type="Proteomes" id="UP000275843">
    <property type="component" value="Chromosome"/>
</dbReference>
<name>A0A0E3MDA8_SACSO</name>
<gene>
    <name evidence="4" type="ORF">SULA_2204</name>
    <name evidence="2" type="ORF">SULB_2205</name>
    <name evidence="3" type="ORF">SULC_2202</name>
    <name evidence="5" type="ORF">SULG_11130</name>
    <name evidence="6" type="ORF">SULH_11130</name>
    <name evidence="7" type="ORF">SULI_11130</name>
    <name evidence="8" type="ORF">SULM_11120</name>
    <name evidence="9" type="ORF">SULN_11120</name>
    <name evidence="10" type="ORF">SULO_11130</name>
    <name evidence="11" type="ORF">SULZ_11065</name>
</gene>
<dbReference type="PATRIC" id="fig|2287.6.peg.2272"/>
<dbReference type="Proteomes" id="UP000282269">
    <property type="component" value="Chromosome"/>
</dbReference>
<evidence type="ECO:0000313" key="10">
    <source>
        <dbReference type="EMBL" id="AZF81941.1"/>
    </source>
</evidence>
<dbReference type="Proteomes" id="UP000273194">
    <property type="component" value="Chromosome"/>
</dbReference>
<dbReference type="Proteomes" id="UP000273443">
    <property type="component" value="Chromosome"/>
</dbReference>
<dbReference type="Proteomes" id="UP000033057">
    <property type="component" value="Chromosome"/>
</dbReference>
<evidence type="ECO:0000313" key="7">
    <source>
        <dbReference type="EMBL" id="AZF74106.1"/>
    </source>
</evidence>
<reference evidence="15 16" key="2">
    <citation type="journal article" date="2018" name="Proc. Natl. Acad. Sci. U.S.A.">
        <title>Nonmutational mechanism of inheritance in the Archaeon Sulfolobus solfataricus.</title>
        <authorList>
            <person name="Payne S."/>
            <person name="McCarthy S."/>
            <person name="Johnson T."/>
            <person name="North E."/>
            <person name="Blum P."/>
        </authorList>
    </citation>
    <scope>NUCLEOTIDE SEQUENCE [LARGE SCALE GENOMIC DNA]</scope>
    <source>
        <strain evidence="6 15">SARC-H</strain>
        <strain evidence="7 19">SARC-I</strain>
        <strain evidence="9 20">SARC-N</strain>
        <strain evidence="10 21">SARC-O</strain>
        <strain evidence="11 16">SUL120</strain>
        <strain evidence="5 17">SULG</strain>
        <strain evidence="8 18">SULM</strain>
    </source>
</reference>
<dbReference type="EMBL" id="CP033240">
    <property type="protein sequence ID" value="AZF81941.1"/>
    <property type="molecule type" value="Genomic_DNA"/>
</dbReference>